<evidence type="ECO:0000313" key="1">
    <source>
        <dbReference type="EMBL" id="TLG76563.1"/>
    </source>
</evidence>
<dbReference type="OrthoDB" id="9976046at2"/>
<sequence>METCAGKNWATDGKVNSALWSNETVLDELHFWQQIPNQNLEYYYAQLRIAFIAKELGELEIAKQLIDAIPDEGRTYISEEYEYSFEKIDVLLTEKFAERKRPNTIPSGVFFDNKDSIWVLGTKNDLHAYVGEVTEWNQSGELTEKAFYSGDEGDTVIFKTYNQAGEVWSDGTWVDGLMIENNVYRCEHSNHLLDTYGVEDVHAAKIMATEIALLNQSIAFTIYDEHNREIGKIDYRDDNNFAEGFFEDTTRNLLKAYSPIVRGTYGLIRGRLANVERAELASETLQTLYDCLAFIADHVVDNDVVIDEDFIAMHNMLDNSQFKSFNVNFESFIKAQASNYLAMIVDQVK</sequence>
<evidence type="ECO:0000313" key="2">
    <source>
        <dbReference type="Proteomes" id="UP000306912"/>
    </source>
</evidence>
<proteinExistence type="predicted"/>
<reference evidence="1 2" key="1">
    <citation type="submission" date="2019-05" db="EMBL/GenBank/DDBJ databases">
        <title>Culicoidintestinum kansasii gen. nov., sp. nov. from the gastrointestinal tract of the biting midge, Culicoides sonorensis.</title>
        <authorList>
            <person name="Neupane S."/>
            <person name="Ghosh A."/>
            <person name="Gunther S."/>
            <person name="Martin K."/>
            <person name="Zurek L."/>
        </authorList>
    </citation>
    <scope>NUCLEOTIDE SEQUENCE [LARGE SCALE GENOMIC DNA]</scope>
    <source>
        <strain evidence="1 2">CS-1</strain>
    </source>
</reference>
<dbReference type="RefSeq" id="WP_138190200.1">
    <property type="nucleotide sequence ID" value="NZ_VBWP01000002.1"/>
</dbReference>
<organism evidence="1 2">
    <name type="scientific">Culicoidibacter larvae</name>
    <dbReference type="NCBI Taxonomy" id="2579976"/>
    <lineage>
        <taxon>Bacteria</taxon>
        <taxon>Bacillati</taxon>
        <taxon>Bacillota</taxon>
        <taxon>Culicoidibacteria</taxon>
        <taxon>Culicoidibacterales</taxon>
        <taxon>Culicoidibacteraceae</taxon>
        <taxon>Culicoidibacter</taxon>
    </lineage>
</organism>
<accession>A0A5R8QGI1</accession>
<dbReference type="Proteomes" id="UP000306912">
    <property type="component" value="Unassembled WGS sequence"/>
</dbReference>
<dbReference type="EMBL" id="VBWP01000002">
    <property type="protein sequence ID" value="TLG76563.1"/>
    <property type="molecule type" value="Genomic_DNA"/>
</dbReference>
<dbReference type="InParanoid" id="A0A5R8QGI1"/>
<gene>
    <name evidence="1" type="ORF">FEZ08_02800</name>
</gene>
<name>A0A5R8QGI1_9FIRM</name>
<protein>
    <submittedName>
        <fullName evidence="1">Uncharacterized protein</fullName>
    </submittedName>
</protein>
<keyword evidence="2" id="KW-1185">Reference proteome</keyword>
<dbReference type="AlphaFoldDB" id="A0A5R8QGI1"/>
<comment type="caution">
    <text evidence="1">The sequence shown here is derived from an EMBL/GenBank/DDBJ whole genome shotgun (WGS) entry which is preliminary data.</text>
</comment>